<evidence type="ECO:0000313" key="4">
    <source>
        <dbReference type="EMBL" id="GKU93288.1"/>
    </source>
</evidence>
<feature type="compositionally biased region" description="Basic and acidic residues" evidence="2">
    <location>
        <begin position="200"/>
        <end position="211"/>
    </location>
</feature>
<dbReference type="FunFam" id="3.20.20.300:FF:000003">
    <property type="entry name" value="Beta-D-glucan exohydrolase isoenzyme ExoI"/>
    <property type="match status" value="1"/>
</dbReference>
<accession>A0AAV5HX02</accession>
<dbReference type="InterPro" id="IPR036962">
    <property type="entry name" value="Glyco_hydro_3_N_sf"/>
</dbReference>
<protein>
    <recommendedName>
        <fullName evidence="3">Glycoside hydrolase family 3 N-terminal domain-containing protein</fullName>
    </recommendedName>
</protein>
<dbReference type="InterPro" id="IPR001764">
    <property type="entry name" value="Glyco_hydro_3_N"/>
</dbReference>
<dbReference type="PRINTS" id="PR00133">
    <property type="entry name" value="GLHYDRLASE3"/>
</dbReference>
<gene>
    <name evidence="4" type="ORF">SLEP1_g6893</name>
</gene>
<organism evidence="4 5">
    <name type="scientific">Rubroshorea leprosula</name>
    <dbReference type="NCBI Taxonomy" id="152421"/>
    <lineage>
        <taxon>Eukaryota</taxon>
        <taxon>Viridiplantae</taxon>
        <taxon>Streptophyta</taxon>
        <taxon>Embryophyta</taxon>
        <taxon>Tracheophyta</taxon>
        <taxon>Spermatophyta</taxon>
        <taxon>Magnoliopsida</taxon>
        <taxon>eudicotyledons</taxon>
        <taxon>Gunneridae</taxon>
        <taxon>Pentapetalae</taxon>
        <taxon>rosids</taxon>
        <taxon>malvids</taxon>
        <taxon>Malvales</taxon>
        <taxon>Dipterocarpaceae</taxon>
        <taxon>Rubroshorea</taxon>
    </lineage>
</organism>
<reference evidence="4 5" key="1">
    <citation type="journal article" date="2021" name="Commun. Biol.">
        <title>The genome of Shorea leprosula (Dipterocarpaceae) highlights the ecological relevance of drought in aseasonal tropical rainforests.</title>
        <authorList>
            <person name="Ng K.K.S."/>
            <person name="Kobayashi M.J."/>
            <person name="Fawcett J.A."/>
            <person name="Hatakeyama M."/>
            <person name="Paape T."/>
            <person name="Ng C.H."/>
            <person name="Ang C.C."/>
            <person name="Tnah L.H."/>
            <person name="Lee C.T."/>
            <person name="Nishiyama T."/>
            <person name="Sese J."/>
            <person name="O'Brien M.J."/>
            <person name="Copetti D."/>
            <person name="Mohd Noor M.I."/>
            <person name="Ong R.C."/>
            <person name="Putra M."/>
            <person name="Sireger I.Z."/>
            <person name="Indrioko S."/>
            <person name="Kosugi Y."/>
            <person name="Izuno A."/>
            <person name="Isagi Y."/>
            <person name="Lee S.L."/>
            <person name="Shimizu K.K."/>
        </authorList>
    </citation>
    <scope>NUCLEOTIDE SEQUENCE [LARGE SCALE GENOMIC DNA]</scope>
    <source>
        <strain evidence="4">214</strain>
    </source>
</reference>
<feature type="region of interest" description="Disordered" evidence="2">
    <location>
        <begin position="674"/>
        <end position="702"/>
    </location>
</feature>
<evidence type="ECO:0000259" key="3">
    <source>
        <dbReference type="Pfam" id="PF00933"/>
    </source>
</evidence>
<proteinExistence type="predicted"/>
<feature type="region of interest" description="Disordered" evidence="2">
    <location>
        <begin position="79"/>
        <end position="115"/>
    </location>
</feature>
<dbReference type="Proteomes" id="UP001054252">
    <property type="component" value="Unassembled WGS sequence"/>
</dbReference>
<dbReference type="GO" id="GO:0008422">
    <property type="term" value="F:beta-glucosidase activity"/>
    <property type="evidence" value="ECO:0007669"/>
    <property type="project" value="TreeGrafter"/>
</dbReference>
<dbReference type="Gene3D" id="3.20.20.300">
    <property type="entry name" value="Glycoside hydrolase, family 3, N-terminal domain"/>
    <property type="match status" value="1"/>
</dbReference>
<dbReference type="InterPro" id="IPR051915">
    <property type="entry name" value="Cellulose_Degrad_GH3"/>
</dbReference>
<feature type="region of interest" description="Disordered" evidence="2">
    <location>
        <begin position="152"/>
        <end position="238"/>
    </location>
</feature>
<evidence type="ECO:0000313" key="5">
    <source>
        <dbReference type="Proteomes" id="UP001054252"/>
    </source>
</evidence>
<feature type="domain" description="Glycoside hydrolase family 3 N-terminal" evidence="3">
    <location>
        <begin position="1035"/>
        <end position="1363"/>
    </location>
</feature>
<evidence type="ECO:0000256" key="1">
    <source>
        <dbReference type="ARBA" id="ARBA00022801"/>
    </source>
</evidence>
<dbReference type="Pfam" id="PF00933">
    <property type="entry name" value="Glyco_hydro_3"/>
    <property type="match status" value="1"/>
</dbReference>
<name>A0AAV5HX02_9ROSI</name>
<feature type="compositionally biased region" description="Basic and acidic residues" evidence="2">
    <location>
        <begin position="81"/>
        <end position="100"/>
    </location>
</feature>
<keyword evidence="1" id="KW-0378">Hydrolase</keyword>
<feature type="region of interest" description="Disordered" evidence="2">
    <location>
        <begin position="305"/>
        <end position="328"/>
    </location>
</feature>
<dbReference type="PANTHER" id="PTHR30620">
    <property type="entry name" value="PERIPLASMIC BETA-GLUCOSIDASE-RELATED"/>
    <property type="match status" value="1"/>
</dbReference>
<dbReference type="InterPro" id="IPR017853">
    <property type="entry name" value="GH"/>
</dbReference>
<dbReference type="SUPFAM" id="SSF51445">
    <property type="entry name" value="(Trans)glycosidases"/>
    <property type="match status" value="1"/>
</dbReference>
<evidence type="ECO:0000256" key="2">
    <source>
        <dbReference type="SAM" id="MobiDB-lite"/>
    </source>
</evidence>
<feature type="region of interest" description="Disordered" evidence="2">
    <location>
        <begin position="485"/>
        <end position="508"/>
    </location>
</feature>
<dbReference type="EMBL" id="BPVZ01000007">
    <property type="protein sequence ID" value="GKU93288.1"/>
    <property type="molecule type" value="Genomic_DNA"/>
</dbReference>
<comment type="caution">
    <text evidence="4">The sequence shown here is derived from an EMBL/GenBank/DDBJ whole genome shotgun (WGS) entry which is preliminary data.</text>
</comment>
<keyword evidence="5" id="KW-1185">Reference proteome</keyword>
<feature type="compositionally biased region" description="Polar residues" evidence="2">
    <location>
        <begin position="674"/>
        <end position="698"/>
    </location>
</feature>
<sequence length="1388" mass="155151">MSLNVKGIRVLLWRIIRFFTNSFYKCVLKHPVVSGVLFVFFLLYLFLPSVFFILVLTSPVLVSVAFFIRVRLNSKRQNAARVEKEDSEKSSVDPHNDGVKKSANPSFRSQKSVRRNVRKENIECDAQGNIITLTNPLDEILGRNSLFKEKHTQVREGEGSSALENGEAASNIANENNQADEDRSLLFDSEESKSNPIWRDGLDKQSEKVSGGDEAEVESMEDAEDEDEEEVQDDGNKAVEWTEDDQKNLMDLGFSELERNNRLESLIARRRARNLFRMAVEKSLVDMDSAHPDQIAPIFVARSRPFDDKKNPDQGGLHMPGSAPSILLPGRSPFDLPYDPYEEKPNLTGDSFQQEFMASHQKDIFFCRHESFCHGPFFPFEPKHDLQDPQLDLCFSTEENIVQSPRNSTFGRQLDKGDHEHHMSSSMGSATDLVQLESLDPTQVMNSEELPHEEHNMNKNSFIEIEGEKTEDSNGFEPSLANELEVQTETDSIKDNKSSSSSSSDASEMILNKKKFPQVLSDHVQRALVQVVPPKGISLDRLPFDPSPTANDKSRLDNCSFFKVSCHTPTYSVASDLQVEVSEGGSPRLMALTDGAASFCDEDTVTYDADVEKDITPNSEEKLGEEKGSISRELHKTNEEHTFDGLTDWNKKLEDSIVLPTLLELEARQNVNGTVSLSSESRTTENSQSFPTNINHPNNEGVEPTLKEVEVSRMSNPSNESSPRSLRNRIIEDFVVHSSSEVNFEKPKELRKPQEKFAVEARNSHDVEPIIHVNTNTVESKPTENSDGTHIFIEQEASRDLERPAEVVINSVPGEYNPINSEWSYDQGIMAYEKIIEDNRNLEFTGDRGKDLEKLNQHNVGDIPEAVEGEDIMKPIQDSRDEKDVLENIIPTEEQRFNCPSSSMHPRLEIEQVSIATGSLSSPRTVLLQETPFIPNPQDSLENSIDHSCSNSNSRNLEGQYDMMVNSTEESDTMNQMNGPHFDLIEGKMDSLIKSTEVSQSKRVEMSKAEDLSCVYKNPNAPIEDRIKDLLSRMTLKEKIGQMTQIDRSVATPSVLRDLSIGSILSGGGSGPLKNAMSADWADMIDGFQQAAIESRLGIPLIYGIDAVHGNNSIYGATIFPHNVGLGATRDADLAQRIGAATALEVKASGIHYTFAPCVAVCKDPRWGRCYESYSEDTNIVRKMTSIVTGLQGQPPVGHPKGYPFVAGRNNVIACAKHFVGDGGTDKGINEGNTTLSYDELERIHMAPYLDCFSQGVSTVMASYSSWNGRKLHADHFLLSETLKDKLGFKGFLISDWEGLDRLSEPRGSNYRNCILAAVNAGIDMVMVPHRYQQFMEDMTYLVESGEIQISRIDDAVERILRVKFAAGIFEYPFSNRSLLDTVGCKKP</sequence>
<dbReference type="PANTHER" id="PTHR30620:SF33">
    <property type="entry name" value="BETA-D-GLUCAN EXOHYDROLASE-LIKE PROTEIN-RELATED"/>
    <property type="match status" value="1"/>
</dbReference>
<feature type="compositionally biased region" description="Acidic residues" evidence="2">
    <location>
        <begin position="213"/>
        <end position="233"/>
    </location>
</feature>
<feature type="compositionally biased region" description="Basic and acidic residues" evidence="2">
    <location>
        <begin position="180"/>
        <end position="193"/>
    </location>
</feature>
<dbReference type="GO" id="GO:0009251">
    <property type="term" value="P:glucan catabolic process"/>
    <property type="evidence" value="ECO:0007669"/>
    <property type="project" value="TreeGrafter"/>
</dbReference>